<evidence type="ECO:0000313" key="5">
    <source>
        <dbReference type="EMBL" id="XCH13167.1"/>
    </source>
</evidence>
<reference evidence="5" key="1">
    <citation type="submission" date="2024-06" db="EMBL/GenBank/DDBJ databases">
        <title>Biodegradation of dimethachlon by Arthrobacter sp. K5: mechanistic insights and ecological implications.</title>
        <authorList>
            <person name="Hu S."/>
            <person name="Lu P."/>
        </authorList>
    </citation>
    <scope>NUCLEOTIDE SEQUENCE</scope>
    <source>
        <strain evidence="5">K5</strain>
    </source>
</reference>
<feature type="signal peptide" evidence="4">
    <location>
        <begin position="1"/>
        <end position="27"/>
    </location>
</feature>
<evidence type="ECO:0000256" key="1">
    <source>
        <dbReference type="ARBA" id="ARBA00008520"/>
    </source>
</evidence>
<dbReference type="InterPro" id="IPR050490">
    <property type="entry name" value="Bact_solute-bd_prot1"/>
</dbReference>
<evidence type="ECO:0000256" key="3">
    <source>
        <dbReference type="ARBA" id="ARBA00022729"/>
    </source>
</evidence>
<sequence length="472" mass="50047">MNRTRGQVRAGVLAAVFLAAVFMVSCTQGNGQPPTPAPDVDHHNITVWTTETLPDRIAKLHVVIGDFTAATGVKADLVTVPSHRFNQVLTSSAASGDLPDVMASLSLGQVRTMAAAGHVDFKTNEAIVQSLGEQTWAARALELTRDNGQQLAVPGAAWHQLIYYRKDLFAQAGLRAPRTYADIVAAARKLDSPELAGIVAANKTGQAFTQQSFEHVALGNGCEMVDAKAGITFDSPQCVAALGFYGDLLKNYSVPGIQDIDTVRSAYFAGKAAMAIWPTNMLDELAGTRTDARPSCPECAKDPLFLARNTGVVGSLRGPDGQQPAHFGEVISWTVTADSDAEPARRFVEYFLTDGYADWLAIAPEERVPVRSGSTANPSEYADAWMSTPVAAGRTERFGSVYAKDVLSTLLQGSNDLKHWGIVQGHGDLASAAMAELPIAKAVSDVAAGRAQPQAAATKAAASLRSILKSLK</sequence>
<evidence type="ECO:0000256" key="4">
    <source>
        <dbReference type="SAM" id="SignalP"/>
    </source>
</evidence>
<dbReference type="EMBL" id="CP159279">
    <property type="protein sequence ID" value="XCH13167.1"/>
    <property type="molecule type" value="Genomic_DNA"/>
</dbReference>
<proteinExistence type="inferred from homology"/>
<accession>A0AAU8EWK3</accession>
<dbReference type="RefSeq" id="WP_353713021.1">
    <property type="nucleotide sequence ID" value="NZ_CP159279.1"/>
</dbReference>
<dbReference type="PANTHER" id="PTHR43649:SF34">
    <property type="entry name" value="ABC TRANSPORTER PERIPLASMIC-BINDING PROTEIN YCJN-RELATED"/>
    <property type="match status" value="1"/>
</dbReference>
<dbReference type="PROSITE" id="PS51257">
    <property type="entry name" value="PROKAR_LIPOPROTEIN"/>
    <property type="match status" value="1"/>
</dbReference>
<protein>
    <submittedName>
        <fullName evidence="5">Extracellular solute-binding protein</fullName>
    </submittedName>
</protein>
<evidence type="ECO:0000256" key="2">
    <source>
        <dbReference type="ARBA" id="ARBA00022448"/>
    </source>
</evidence>
<feature type="chain" id="PRO_5043739566" evidence="4">
    <location>
        <begin position="28"/>
        <end position="472"/>
    </location>
</feature>
<gene>
    <name evidence="5" type="ORF">ABRP34_09385</name>
</gene>
<comment type="similarity">
    <text evidence="1">Belongs to the bacterial solute-binding protein 1 family.</text>
</comment>
<organism evidence="5">
    <name type="scientific">Arthrobacter sp. K5</name>
    <dbReference type="NCBI Taxonomy" id="2839623"/>
    <lineage>
        <taxon>Bacteria</taxon>
        <taxon>Bacillati</taxon>
        <taxon>Actinomycetota</taxon>
        <taxon>Actinomycetes</taxon>
        <taxon>Micrococcales</taxon>
        <taxon>Micrococcaceae</taxon>
        <taxon>Arthrobacter</taxon>
    </lineage>
</organism>
<dbReference type="SUPFAM" id="SSF53850">
    <property type="entry name" value="Periplasmic binding protein-like II"/>
    <property type="match status" value="1"/>
</dbReference>
<keyword evidence="2" id="KW-0813">Transport</keyword>
<keyword evidence="3 4" id="KW-0732">Signal</keyword>
<dbReference type="AlphaFoldDB" id="A0AAU8EWK3"/>
<dbReference type="PANTHER" id="PTHR43649">
    <property type="entry name" value="ARABINOSE-BINDING PROTEIN-RELATED"/>
    <property type="match status" value="1"/>
</dbReference>
<dbReference type="Pfam" id="PF01547">
    <property type="entry name" value="SBP_bac_1"/>
    <property type="match status" value="1"/>
</dbReference>
<name>A0AAU8EWK3_9MICC</name>
<dbReference type="InterPro" id="IPR006059">
    <property type="entry name" value="SBP"/>
</dbReference>
<dbReference type="Gene3D" id="3.40.190.10">
    <property type="entry name" value="Periplasmic binding protein-like II"/>
    <property type="match status" value="1"/>
</dbReference>